<gene>
    <name evidence="3" type="ORF">CTDIVETGP_2756</name>
</gene>
<dbReference type="Proteomes" id="UP000019482">
    <property type="component" value="Unassembled WGS sequence"/>
</dbReference>
<evidence type="ECO:0000259" key="2">
    <source>
        <dbReference type="Pfam" id="PF01206"/>
    </source>
</evidence>
<dbReference type="RefSeq" id="WP_017752136.1">
    <property type="nucleotide sequence ID" value="NZ_CBXI010000044.1"/>
</dbReference>
<comment type="similarity">
    <text evidence="1">Belongs to the sulfur carrier protein TusA family.</text>
</comment>
<reference evidence="3 4" key="1">
    <citation type="journal article" date="2015" name="Genome Announc.">
        <title>Draft Genome Sequence of Clostridium tyrobutyricum Strain DIVETGP, Isolated from Cow's Milk for Grana Padano Production.</title>
        <authorList>
            <person name="Soggiu A."/>
            <person name="Piras C."/>
            <person name="Gaiarsa S."/>
            <person name="Sassera D."/>
            <person name="Roncada P."/>
            <person name="Bendixen E."/>
            <person name="Brasca M."/>
            <person name="Bonizzi L."/>
        </authorList>
    </citation>
    <scope>NUCLEOTIDE SEQUENCE [LARGE SCALE GENOMIC DNA]</scope>
    <source>
        <strain evidence="3 4">DIVETGP</strain>
    </source>
</reference>
<dbReference type="GeneID" id="29419418"/>
<comment type="caution">
    <text evidence="3">The sequence shown here is derived from an EMBL/GenBank/DDBJ whole genome shotgun (WGS) entry which is preliminary data.</text>
</comment>
<dbReference type="InterPro" id="IPR036868">
    <property type="entry name" value="TusA-like_sf"/>
</dbReference>
<name>W6N826_CLOTY</name>
<dbReference type="PANTHER" id="PTHR33279:SF6">
    <property type="entry name" value="SULFUR CARRIER PROTEIN YEDF-RELATED"/>
    <property type="match status" value="1"/>
</dbReference>
<dbReference type="SUPFAM" id="SSF64307">
    <property type="entry name" value="SirA-like"/>
    <property type="match status" value="1"/>
</dbReference>
<proteinExistence type="inferred from homology"/>
<keyword evidence="4" id="KW-1185">Reference proteome</keyword>
<accession>W6N826</accession>
<evidence type="ECO:0000313" key="4">
    <source>
        <dbReference type="Proteomes" id="UP000019482"/>
    </source>
</evidence>
<dbReference type="Pfam" id="PF02635">
    <property type="entry name" value="DsrE"/>
    <property type="match status" value="1"/>
</dbReference>
<dbReference type="NCBIfam" id="TIGR03527">
    <property type="entry name" value="selenium_YedF"/>
    <property type="match status" value="1"/>
</dbReference>
<dbReference type="Gene3D" id="3.40.1260.10">
    <property type="entry name" value="DsrEFH-like"/>
    <property type="match status" value="1"/>
</dbReference>
<dbReference type="CDD" id="cd00291">
    <property type="entry name" value="SirA_YedF_YeeD"/>
    <property type="match status" value="1"/>
</dbReference>
<dbReference type="InterPro" id="IPR003787">
    <property type="entry name" value="Sulphur_relay_DsrE/F-like"/>
</dbReference>
<dbReference type="Pfam" id="PF01206">
    <property type="entry name" value="TusA"/>
    <property type="match status" value="1"/>
</dbReference>
<feature type="domain" description="UPF0033" evidence="2">
    <location>
        <begin position="2"/>
        <end position="71"/>
    </location>
</feature>
<evidence type="ECO:0000256" key="1">
    <source>
        <dbReference type="ARBA" id="ARBA00008984"/>
    </source>
</evidence>
<dbReference type="AlphaFoldDB" id="W6N826"/>
<dbReference type="SUPFAM" id="SSF75169">
    <property type="entry name" value="DsrEFH-like"/>
    <property type="match status" value="1"/>
</dbReference>
<dbReference type="PANTHER" id="PTHR33279">
    <property type="entry name" value="SULFUR CARRIER PROTEIN YEDF-RELATED"/>
    <property type="match status" value="1"/>
</dbReference>
<evidence type="ECO:0000313" key="3">
    <source>
        <dbReference type="EMBL" id="CDL92686.1"/>
    </source>
</evidence>
<dbReference type="InterPro" id="IPR019870">
    <property type="entry name" value="Se_metab_YedF"/>
</dbReference>
<protein>
    <recommendedName>
        <fullName evidence="2">UPF0033 domain-containing protein</fullName>
    </recommendedName>
</protein>
<dbReference type="EMBL" id="CBXI010000044">
    <property type="protein sequence ID" value="CDL92686.1"/>
    <property type="molecule type" value="Genomic_DNA"/>
</dbReference>
<dbReference type="Gene3D" id="3.30.110.40">
    <property type="entry name" value="TusA-like domain"/>
    <property type="match status" value="1"/>
</dbReference>
<organism evidence="3 4">
    <name type="scientific">Clostridium tyrobutyricum DIVETGP</name>
    <dbReference type="NCBI Taxonomy" id="1408889"/>
    <lineage>
        <taxon>Bacteria</taxon>
        <taxon>Bacillati</taxon>
        <taxon>Bacillota</taxon>
        <taxon>Clostridia</taxon>
        <taxon>Eubacteriales</taxon>
        <taxon>Clostridiaceae</taxon>
        <taxon>Clostridium</taxon>
    </lineage>
</organism>
<sequence length="204" mass="22634">MIEVNALGDVCPVPVIKARKALKQIENDGAVLVIVDNEISRENLEKMASEMGYKYITNEVNKDRYEVKIIKGKHNIEPSEPHKALKIKHGSEEENIAMVISSDRMGEGSQELGEILMKAFIYAVTESEKLPDTIIFYNGGAKLTAKGSPVVEHLQTLNTKGVEILTCGTCSNYYNLTDNLAVGELTNMYNIYEKIADADKIIKP</sequence>
<dbReference type="OrthoDB" id="9801500at2"/>
<dbReference type="InterPro" id="IPR027396">
    <property type="entry name" value="DsrEFH-like"/>
</dbReference>
<dbReference type="InterPro" id="IPR001455">
    <property type="entry name" value="TusA-like"/>
</dbReference>